<evidence type="ECO:0000256" key="2">
    <source>
        <dbReference type="SAM" id="MobiDB-lite"/>
    </source>
</evidence>
<dbReference type="PROSITE" id="PS50013">
    <property type="entry name" value="CHROMO_2"/>
    <property type="match status" value="1"/>
</dbReference>
<dbReference type="AlphaFoldDB" id="A0A0U1M2F8"/>
<feature type="compositionally biased region" description="Basic and acidic residues" evidence="2">
    <location>
        <begin position="181"/>
        <end position="190"/>
    </location>
</feature>
<feature type="compositionally biased region" description="Polar residues" evidence="2">
    <location>
        <begin position="558"/>
        <end position="570"/>
    </location>
</feature>
<dbReference type="OrthoDB" id="1918685at2759"/>
<feature type="compositionally biased region" description="Polar residues" evidence="2">
    <location>
        <begin position="131"/>
        <end position="157"/>
    </location>
</feature>
<comment type="subunit">
    <text evidence="1">Component of the NuA4 histone acetyltransferase complex.</text>
</comment>
<organism evidence="4 5">
    <name type="scientific">Talaromyces islandicus</name>
    <name type="common">Penicillium islandicum</name>
    <dbReference type="NCBI Taxonomy" id="28573"/>
    <lineage>
        <taxon>Eukaryota</taxon>
        <taxon>Fungi</taxon>
        <taxon>Dikarya</taxon>
        <taxon>Ascomycota</taxon>
        <taxon>Pezizomycotina</taxon>
        <taxon>Eurotiomycetes</taxon>
        <taxon>Eurotiomycetidae</taxon>
        <taxon>Eurotiales</taxon>
        <taxon>Trichocomaceae</taxon>
        <taxon>Talaromyces</taxon>
        <taxon>Talaromyces sect. Islandici</taxon>
    </lineage>
</organism>
<feature type="region of interest" description="Disordered" evidence="2">
    <location>
        <begin position="423"/>
        <end position="659"/>
    </location>
</feature>
<dbReference type="CDD" id="cd18966">
    <property type="entry name" value="chromodomain"/>
    <property type="match status" value="1"/>
</dbReference>
<evidence type="ECO:0000313" key="4">
    <source>
        <dbReference type="EMBL" id="CRG89768.1"/>
    </source>
</evidence>
<feature type="compositionally biased region" description="Low complexity" evidence="2">
    <location>
        <begin position="619"/>
        <end position="634"/>
    </location>
</feature>
<dbReference type="SUPFAM" id="SSF54160">
    <property type="entry name" value="Chromo domain-like"/>
    <property type="match status" value="1"/>
</dbReference>
<dbReference type="EMBL" id="CVMT01000006">
    <property type="protein sequence ID" value="CRG89768.1"/>
    <property type="molecule type" value="Genomic_DNA"/>
</dbReference>
<dbReference type="STRING" id="28573.A0A0U1M2F8"/>
<dbReference type="InterPro" id="IPR016197">
    <property type="entry name" value="Chromo-like_dom_sf"/>
</dbReference>
<feature type="compositionally biased region" description="Polar residues" evidence="2">
    <location>
        <begin position="528"/>
        <end position="543"/>
    </location>
</feature>
<gene>
    <name evidence="4" type="ORF">PISL3812_06807</name>
</gene>
<feature type="compositionally biased region" description="Basic and acidic residues" evidence="2">
    <location>
        <begin position="439"/>
        <end position="462"/>
    </location>
</feature>
<feature type="compositionally biased region" description="Polar residues" evidence="2">
    <location>
        <begin position="635"/>
        <end position="655"/>
    </location>
</feature>
<feature type="region of interest" description="Disordered" evidence="2">
    <location>
        <begin position="106"/>
        <end position="207"/>
    </location>
</feature>
<dbReference type="Pfam" id="PF00385">
    <property type="entry name" value="Chromo"/>
    <property type="match status" value="1"/>
</dbReference>
<proteinExistence type="predicted"/>
<dbReference type="OMA" id="WKIMFRP"/>
<dbReference type="Gene3D" id="2.40.50.40">
    <property type="match status" value="1"/>
</dbReference>
<feature type="compositionally biased region" description="Polar residues" evidence="2">
    <location>
        <begin position="464"/>
        <end position="473"/>
    </location>
</feature>
<dbReference type="GO" id="GO:0006338">
    <property type="term" value="P:chromatin remodeling"/>
    <property type="evidence" value="ECO:0007669"/>
    <property type="project" value="UniProtKB-ARBA"/>
</dbReference>
<evidence type="ECO:0000259" key="3">
    <source>
        <dbReference type="PROSITE" id="PS50013"/>
    </source>
</evidence>
<protein>
    <submittedName>
        <fullName evidence="4">Mediator of DNA damage checkpoint protein 1</fullName>
    </submittedName>
</protein>
<feature type="region of interest" description="Disordered" evidence="2">
    <location>
        <begin position="1"/>
        <end position="28"/>
    </location>
</feature>
<dbReference type="InterPro" id="IPR023780">
    <property type="entry name" value="Chromo_domain"/>
</dbReference>
<dbReference type="SMART" id="SM00298">
    <property type="entry name" value="CHROMO"/>
    <property type="match status" value="1"/>
</dbReference>
<feature type="compositionally biased region" description="Polar residues" evidence="2">
    <location>
        <begin position="480"/>
        <end position="489"/>
    </location>
</feature>
<accession>A0A0U1M2F8</accession>
<feature type="compositionally biased region" description="Polar residues" evidence="2">
    <location>
        <begin position="503"/>
        <end position="517"/>
    </location>
</feature>
<name>A0A0U1M2F8_TALIS</name>
<feature type="compositionally biased region" description="Polar residues" evidence="2">
    <location>
        <begin position="1"/>
        <end position="11"/>
    </location>
</feature>
<sequence>MDAPSPTSTSNELRDDDDISLTSTAVSDSQDEYEVENIYAEERRYGIKTYLVKWKGYSDLRCTWEPASSFNGDECLKNWKKKEHAIKLGIEKPFDVAAWEARLEASEDAKDERKRRRREKRARLGLPPSKGTGQQPGASQKKSQPDQLGQTEQSEQQLEGADMEFSSSSDDDTPLVQAKDPQNKQRDPAPEKTSALTTQRRERPRIVVPEPVSITISDDRIKRRSLPHILHRAKEQRKSSADETPKTWKLFSTTNKFDKAARADHEPLQNQLELQKPGEWTPFQMSSYLRRQQSSANDSLFVEQDDDSDDVNIDGPSTQLLNSTAFEDNSPTGNDIQFNGCITAFDDTQAKLSKFANLLLEKDLVAIARILNKFYPQFSVTLLCFPAQSKSFNFLNRYSYEAPDGSLRIAGVTGLLPRVSQIRARRDAGNASKPGTSSRLERPERQGRFHESAYSRKDDLPSQRRLSQATSPVNRADIQPFSTISTPNPSKVRKTSKAPSPPSNLLSDKNTEKSSNPDTDDIVPNIPQKLQLNTSMATKTQTPGKPLSTDPESIEISPLTTTVSGRSVVNTRPKPAVQRLPSASSDLGGDERQVTAPTPPHSAKTARSSLDTRYTEPLSTTPDAIDTIDSTTDSLGSGNISRPATEAVTNEQPMNNAGDRPDMEMPDANPMENVNLDKYLKDAFPQAFKLDFNSIAAVTGYGRIKPTNCFYLHFPEEADADFQILEKYLDSHLAIVLSNRRTNDWERFTMSQSGVALFHHSFMHYYALPGLHRLTRNTSFNFWNVSLSRTIPGLDREVHFQRIFPNGAGFLMTEDFMLHEIDAAIIILAWFRENAKSKIPGSYRMMFRPDIMNWLNTMSDKDPRFTVMAVLIGDIACRGDASNWPTEPRDLDQFADPLLQSPAVSLQSMPELGHDSLENNSGLSDRTAQQRNGDLVCEIFSAWALLNVASMRRFCIITHDGPREPWRSWTHVEISRGPGEFYQKWGVNRDHYTKWLAQDTLKAPTAGILVVHCDDPGNDAADRLAKAAGGPNTTHPFCPPVSREKEAIRRQWEDEWKISSKGTHLRRIDTGLPATVDGKRVRRTGRPFPPAIY</sequence>
<keyword evidence="5" id="KW-1185">Reference proteome</keyword>
<evidence type="ECO:0000313" key="5">
    <source>
        <dbReference type="Proteomes" id="UP000054383"/>
    </source>
</evidence>
<reference evidence="4 5" key="1">
    <citation type="submission" date="2015-04" db="EMBL/GenBank/DDBJ databases">
        <authorList>
            <person name="Syromyatnikov M.Y."/>
            <person name="Popov V.N."/>
        </authorList>
    </citation>
    <scope>NUCLEOTIDE SEQUENCE [LARGE SCALE GENOMIC DNA]</scope>
    <source>
        <strain evidence="4">WF-38-12</strain>
    </source>
</reference>
<dbReference type="Proteomes" id="UP000054383">
    <property type="component" value="Unassembled WGS sequence"/>
</dbReference>
<feature type="compositionally biased region" description="Basic residues" evidence="2">
    <location>
        <begin position="113"/>
        <end position="123"/>
    </location>
</feature>
<evidence type="ECO:0000256" key="1">
    <source>
        <dbReference type="ARBA" id="ARBA00011353"/>
    </source>
</evidence>
<dbReference type="InterPro" id="IPR000953">
    <property type="entry name" value="Chromo/chromo_shadow_dom"/>
</dbReference>
<feature type="domain" description="Chromo" evidence="3">
    <location>
        <begin position="33"/>
        <end position="91"/>
    </location>
</feature>